<dbReference type="OrthoDB" id="4317020at2"/>
<dbReference type="SUPFAM" id="SSF47336">
    <property type="entry name" value="ACP-like"/>
    <property type="match status" value="1"/>
</dbReference>
<dbReference type="InterPro" id="IPR036736">
    <property type="entry name" value="ACP-like_sf"/>
</dbReference>
<dbReference type="GO" id="GO:0044550">
    <property type="term" value="P:secondary metabolite biosynthetic process"/>
    <property type="evidence" value="ECO:0007669"/>
    <property type="project" value="TreeGrafter"/>
</dbReference>
<feature type="domain" description="Carrier" evidence="1">
    <location>
        <begin position="518"/>
        <end position="593"/>
    </location>
</feature>
<dbReference type="InterPro" id="IPR000873">
    <property type="entry name" value="AMP-dep_synth/lig_dom"/>
</dbReference>
<dbReference type="Gene3D" id="3.40.50.1820">
    <property type="entry name" value="alpha/beta hydrolase"/>
    <property type="match status" value="1"/>
</dbReference>
<dbReference type="NCBIfam" id="TIGR01733">
    <property type="entry name" value="AA-adenyl-dom"/>
    <property type="match status" value="1"/>
</dbReference>
<dbReference type="EMBL" id="CP020918">
    <property type="protein sequence ID" value="AWG22184.1"/>
    <property type="molecule type" value="Genomic_DNA"/>
</dbReference>
<proteinExistence type="predicted"/>
<dbReference type="Pfam" id="PF00501">
    <property type="entry name" value="AMP-binding"/>
    <property type="match status" value="1"/>
</dbReference>
<dbReference type="PANTHER" id="PTHR45527">
    <property type="entry name" value="NONRIBOSOMAL PEPTIDE SYNTHETASE"/>
    <property type="match status" value="1"/>
</dbReference>
<dbReference type="InterPro" id="IPR042099">
    <property type="entry name" value="ANL_N_sf"/>
</dbReference>
<dbReference type="GO" id="GO:0043041">
    <property type="term" value="P:amino acid activation for nonribosomal peptide biosynthetic process"/>
    <property type="evidence" value="ECO:0007669"/>
    <property type="project" value="TreeGrafter"/>
</dbReference>
<protein>
    <recommendedName>
        <fullName evidence="1">Carrier domain-containing protein</fullName>
    </recommendedName>
</protein>
<dbReference type="GO" id="GO:0031177">
    <property type="term" value="F:phosphopantetheine binding"/>
    <property type="evidence" value="ECO:0007669"/>
    <property type="project" value="TreeGrafter"/>
</dbReference>
<dbReference type="PROSITE" id="PS50075">
    <property type="entry name" value="CARRIER"/>
    <property type="match status" value="1"/>
</dbReference>
<accession>A0A2S1LEJ1</accession>
<dbReference type="RefSeq" id="WP_108741113.1">
    <property type="nucleotide sequence ID" value="NZ_CP020918.1"/>
</dbReference>
<dbReference type="Gene3D" id="3.30.300.30">
    <property type="match status" value="1"/>
</dbReference>
<dbReference type="Pfam" id="PF00975">
    <property type="entry name" value="Thioesterase"/>
    <property type="match status" value="1"/>
</dbReference>
<dbReference type="GO" id="GO:0005737">
    <property type="term" value="C:cytoplasm"/>
    <property type="evidence" value="ECO:0007669"/>
    <property type="project" value="TreeGrafter"/>
</dbReference>
<evidence type="ECO:0000313" key="2">
    <source>
        <dbReference type="EMBL" id="AWG22184.1"/>
    </source>
</evidence>
<sequence>MKNGNSIISGPKLVYPQSTLHDLFSARVQQNPHAIAIEDGEQKLSYQELDFMINKTAQFLLSEGVRSGDVVAVSLERSPELIATLFAILQCGAAYIPVDTSYPEARLKLMIEDASARFHIGVAKLNNNTTGNQSYAISDLLVSAEEFPTQPLDHRVHPTTGAYIIYTSGSTGKPKGVVVAHCNILNLLYALKNDLEITEKDKIFSVTTISFDPMVIEIYLPLLFGACVVIVDNETRLDGQRLIQKIQDDQITLMVCTPSMWQMLLNSGWTVPLNIKAIAGAEPLPLSLAKELLEKCDQVWNFYGPTETTVCSIITPITAQDELITIGKPIANTTIFLLDTDGNLVKEGEIGEIVIGGDGVSAGYLNRPELNDQLFVPYFKDVTNNRKMYRTGDLGKVDGNGQIVCLGRIDHQIKIRGYRIETGEIENVLAAIEGVKSAVVLAQNATLAAFIIPVKSDLATSDFIAFCREQLLEQLPEFMVPQRYQLIDSIPVNLNDKIDRTALFQLLEETQLLKKITIARSEEEKLISEIWEKNLEIDTIDIFSNFFELGGHSIKAVKIIGETEKRTGKKFSLPTLFEHNTVAKFAKLLHTDGIVFADCLVPLKITGSKPPIYMVHAGGLNVIQFVNMSKHFDDDQPFYAFQGVGPKGYDDWYKSIEEMAAHYIAAMLKIQPTGPYALSGFCFGGVVAFEMAKQLKAEGKVVSMTALVDTFVDPSYYYKSFRQKKWVRQYSRTRKRLIYLKQMLLSIEAFKNRINAKRNYLKEKHFSTESKITEDEQIALQKFNEAVDIVSTIVDRYQLQPQDIKVDLIRSKDHPEYDLAPLELGWKKIAKNGIDLHHIPGDNFDIEKRPFDQYIAKLLQQIAQKALYIQLNFLFLTDLLIGIEV</sequence>
<name>A0A2S1LEJ1_9FLAO</name>
<dbReference type="CDD" id="cd05930">
    <property type="entry name" value="A_NRPS"/>
    <property type="match status" value="1"/>
</dbReference>
<dbReference type="Gene3D" id="1.10.1200.10">
    <property type="entry name" value="ACP-like"/>
    <property type="match status" value="1"/>
</dbReference>
<dbReference type="SUPFAM" id="SSF56801">
    <property type="entry name" value="Acetyl-CoA synthetase-like"/>
    <property type="match status" value="1"/>
</dbReference>
<dbReference type="KEGG" id="ffa:FFWV33_12005"/>
<dbReference type="InterPro" id="IPR020845">
    <property type="entry name" value="AMP-binding_CS"/>
</dbReference>
<dbReference type="InterPro" id="IPR045851">
    <property type="entry name" value="AMP-bd_C_sf"/>
</dbReference>
<dbReference type="Pfam" id="PF00550">
    <property type="entry name" value="PP-binding"/>
    <property type="match status" value="1"/>
</dbReference>
<dbReference type="InterPro" id="IPR010071">
    <property type="entry name" value="AA_adenyl_dom"/>
</dbReference>
<organism evidence="2 3">
    <name type="scientific">Flavobacterium faecale</name>
    <dbReference type="NCBI Taxonomy" id="1355330"/>
    <lineage>
        <taxon>Bacteria</taxon>
        <taxon>Pseudomonadati</taxon>
        <taxon>Bacteroidota</taxon>
        <taxon>Flavobacteriia</taxon>
        <taxon>Flavobacteriales</taxon>
        <taxon>Flavobacteriaceae</taxon>
        <taxon>Flavobacterium</taxon>
    </lineage>
</organism>
<evidence type="ECO:0000313" key="3">
    <source>
        <dbReference type="Proteomes" id="UP000244527"/>
    </source>
</evidence>
<dbReference type="SUPFAM" id="SSF53474">
    <property type="entry name" value="alpha/beta-Hydrolases"/>
    <property type="match status" value="1"/>
</dbReference>
<dbReference type="PROSITE" id="PS00455">
    <property type="entry name" value="AMP_BINDING"/>
    <property type="match status" value="1"/>
</dbReference>
<reference evidence="2 3" key="1">
    <citation type="submission" date="2017-04" db="EMBL/GenBank/DDBJ databases">
        <title>Compelte genome sequence of WV33.</title>
        <authorList>
            <person name="Lee P.C."/>
        </authorList>
    </citation>
    <scope>NUCLEOTIDE SEQUENCE [LARGE SCALE GENOMIC DNA]</scope>
    <source>
        <strain evidence="2 3">WV33</strain>
    </source>
</reference>
<gene>
    <name evidence="2" type="ORF">FFWV33_12005</name>
</gene>
<keyword evidence="3" id="KW-1185">Reference proteome</keyword>
<dbReference type="PANTHER" id="PTHR45527:SF1">
    <property type="entry name" value="FATTY ACID SYNTHASE"/>
    <property type="match status" value="1"/>
</dbReference>
<dbReference type="InterPro" id="IPR001031">
    <property type="entry name" value="Thioesterase"/>
</dbReference>
<evidence type="ECO:0000259" key="1">
    <source>
        <dbReference type="PROSITE" id="PS50075"/>
    </source>
</evidence>
<dbReference type="Gene3D" id="3.40.50.12780">
    <property type="entry name" value="N-terminal domain of ligase-like"/>
    <property type="match status" value="1"/>
</dbReference>
<dbReference type="Proteomes" id="UP000244527">
    <property type="component" value="Chromosome"/>
</dbReference>
<dbReference type="InterPro" id="IPR029058">
    <property type="entry name" value="AB_hydrolase_fold"/>
</dbReference>
<dbReference type="AlphaFoldDB" id="A0A2S1LEJ1"/>
<dbReference type="FunFam" id="3.40.50.980:FF:000001">
    <property type="entry name" value="Non-ribosomal peptide synthetase"/>
    <property type="match status" value="1"/>
</dbReference>
<dbReference type="InterPro" id="IPR009081">
    <property type="entry name" value="PP-bd_ACP"/>
</dbReference>